<name>A0A151Y562_9GAMM</name>
<dbReference type="OrthoDB" id="6696515at2"/>
<protein>
    <recommendedName>
        <fullName evidence="3">Lysozyme inhibitor LprI N-terminal domain-containing protein</fullName>
    </recommendedName>
</protein>
<dbReference type="Proteomes" id="UP000076276">
    <property type="component" value="Unassembled WGS sequence"/>
</dbReference>
<dbReference type="RefSeq" id="WP_067666453.1">
    <property type="nucleotide sequence ID" value="NZ_CBCSIK010000008.1"/>
</dbReference>
<accession>A0A151Y562</accession>
<dbReference type="EMBL" id="LUAW01000011">
    <property type="protein sequence ID" value="KYQ73175.1"/>
    <property type="molecule type" value="Genomic_DNA"/>
</dbReference>
<sequence length="214" mass="24633">MLLKTDINIIKTITIVSLGYFFSGSVHAEAIDCSAPSHSLQKVCSSAFSKQRDHLDNLYLTALLVTDAPARIIKDTQLMWVQRLKQCKSIDCYKQQIDLRADDLNIFMSLNQSLTQHYLKFEDGHFAQQQVHMKIHQLSKDRIKIEGIAYRNPNNRTDTQSLAFLAYTTPEQKTEITDNEHDCKYQFNYSKAILAVKTAQKGCERFAGIYRLYD</sequence>
<keyword evidence="2" id="KW-1185">Reference proteome</keyword>
<reference evidence="1 2" key="1">
    <citation type="submission" date="2016-03" db="EMBL/GenBank/DDBJ databases">
        <title>Acinetobacter genomospecies 28 strain ANC 4149.</title>
        <authorList>
            <person name="Radolfova-Krizova L."/>
            <person name="Nemec A."/>
        </authorList>
    </citation>
    <scope>NUCLEOTIDE SEQUENCE [LARGE SCALE GENOMIC DNA]</scope>
    <source>
        <strain evidence="1 2">ANC 4149</strain>
    </source>
</reference>
<comment type="caution">
    <text evidence="1">The sequence shown here is derived from an EMBL/GenBank/DDBJ whole genome shotgun (WGS) entry which is preliminary data.</text>
</comment>
<evidence type="ECO:0000313" key="2">
    <source>
        <dbReference type="Proteomes" id="UP000076276"/>
    </source>
</evidence>
<evidence type="ECO:0008006" key="3">
    <source>
        <dbReference type="Google" id="ProtNLM"/>
    </source>
</evidence>
<dbReference type="AlphaFoldDB" id="A0A151Y562"/>
<organism evidence="1 2">
    <name type="scientific">Acinetobacter pragensis</name>
    <dbReference type="NCBI Taxonomy" id="1806892"/>
    <lineage>
        <taxon>Bacteria</taxon>
        <taxon>Pseudomonadati</taxon>
        <taxon>Pseudomonadota</taxon>
        <taxon>Gammaproteobacteria</taxon>
        <taxon>Moraxellales</taxon>
        <taxon>Moraxellaceae</taxon>
        <taxon>Acinetobacter</taxon>
    </lineage>
</organism>
<gene>
    <name evidence="1" type="ORF">AZH43_07025</name>
</gene>
<evidence type="ECO:0000313" key="1">
    <source>
        <dbReference type="EMBL" id="KYQ73175.1"/>
    </source>
</evidence>
<proteinExistence type="predicted"/>